<evidence type="ECO:0000256" key="1">
    <source>
        <dbReference type="SAM" id="MobiDB-lite"/>
    </source>
</evidence>
<feature type="compositionally biased region" description="Basic and acidic residues" evidence="1">
    <location>
        <begin position="108"/>
        <end position="125"/>
    </location>
</feature>
<feature type="region of interest" description="Disordered" evidence="1">
    <location>
        <begin position="101"/>
        <end position="142"/>
    </location>
</feature>
<dbReference type="PANTHER" id="PTHR35792:SF2">
    <property type="entry name" value="GENERAL STRESS PROTEIN"/>
    <property type="match status" value="1"/>
</dbReference>
<feature type="compositionally biased region" description="Polar residues" evidence="1">
    <location>
        <begin position="46"/>
        <end position="61"/>
    </location>
</feature>
<dbReference type="InterPro" id="IPR024623">
    <property type="entry name" value="YtxH"/>
</dbReference>
<keyword evidence="4" id="KW-1185">Reference proteome</keyword>
<keyword evidence="2" id="KW-0472">Membrane</keyword>
<reference evidence="3" key="1">
    <citation type="journal article" date="2014" name="Int. J. Syst. Evol. Microbiol.">
        <title>Complete genome sequence of Corynebacterium casei LMG S-19264T (=DSM 44701T), isolated from a smear-ripened cheese.</title>
        <authorList>
            <consortium name="US DOE Joint Genome Institute (JGI-PGF)"/>
            <person name="Walter F."/>
            <person name="Albersmeier A."/>
            <person name="Kalinowski J."/>
            <person name="Ruckert C."/>
        </authorList>
    </citation>
    <scope>NUCLEOTIDE SEQUENCE</scope>
    <source>
        <strain evidence="3">KCTC 12719</strain>
    </source>
</reference>
<keyword evidence="2" id="KW-1133">Transmembrane helix</keyword>
<feature type="region of interest" description="Disordered" evidence="1">
    <location>
        <begin position="31"/>
        <end position="64"/>
    </location>
</feature>
<keyword evidence="2" id="KW-0812">Transmembrane</keyword>
<evidence type="ECO:0008006" key="5">
    <source>
        <dbReference type="Google" id="ProtNLM"/>
    </source>
</evidence>
<feature type="compositionally biased region" description="Basic and acidic residues" evidence="1">
    <location>
        <begin position="31"/>
        <end position="45"/>
    </location>
</feature>
<evidence type="ECO:0000256" key="2">
    <source>
        <dbReference type="SAM" id="Phobius"/>
    </source>
</evidence>
<sequence length="142" mass="15450">MANTGTTFLALLTGAAIGAGLGMLYAPESGEDTRRKLSENARRTQDNLNKQYRETSSNLSQKAKKAKMDFETRLEDTLASASFKADEIIDGLESKLEELRRQNARFQKSGEKSGGDSSSDKKEKVTTPSNQAINPSTDNSIA</sequence>
<dbReference type="InterPro" id="IPR052928">
    <property type="entry name" value="Desiccation-related_membrane"/>
</dbReference>
<dbReference type="PANTHER" id="PTHR35792">
    <property type="entry name" value="GENERAL STRESS PROTEIN"/>
    <property type="match status" value="1"/>
</dbReference>
<dbReference type="EMBL" id="BMXB01000007">
    <property type="protein sequence ID" value="GHA38818.1"/>
    <property type="molecule type" value="Genomic_DNA"/>
</dbReference>
<dbReference type="RefSeq" id="WP_189604635.1">
    <property type="nucleotide sequence ID" value="NZ_BMXB01000007.1"/>
</dbReference>
<dbReference type="Proteomes" id="UP000610456">
    <property type="component" value="Unassembled WGS sequence"/>
</dbReference>
<feature type="compositionally biased region" description="Polar residues" evidence="1">
    <location>
        <begin position="126"/>
        <end position="142"/>
    </location>
</feature>
<organism evidence="3 4">
    <name type="scientific">Salinimicrobium marinum</name>
    <dbReference type="NCBI Taxonomy" id="680283"/>
    <lineage>
        <taxon>Bacteria</taxon>
        <taxon>Pseudomonadati</taxon>
        <taxon>Bacteroidota</taxon>
        <taxon>Flavobacteriia</taxon>
        <taxon>Flavobacteriales</taxon>
        <taxon>Flavobacteriaceae</taxon>
        <taxon>Salinimicrobium</taxon>
    </lineage>
</organism>
<reference evidence="3" key="2">
    <citation type="submission" date="2020-09" db="EMBL/GenBank/DDBJ databases">
        <authorList>
            <person name="Sun Q."/>
            <person name="Kim S."/>
        </authorList>
    </citation>
    <scope>NUCLEOTIDE SEQUENCE</scope>
    <source>
        <strain evidence="3">KCTC 12719</strain>
    </source>
</reference>
<proteinExistence type="predicted"/>
<name>A0A918W015_9FLAO</name>
<feature type="transmembrane region" description="Helical" evidence="2">
    <location>
        <begin position="6"/>
        <end position="26"/>
    </location>
</feature>
<dbReference type="Gene3D" id="1.20.120.20">
    <property type="entry name" value="Apolipoprotein"/>
    <property type="match status" value="1"/>
</dbReference>
<evidence type="ECO:0000313" key="4">
    <source>
        <dbReference type="Proteomes" id="UP000610456"/>
    </source>
</evidence>
<gene>
    <name evidence="3" type="ORF">GCM10007103_20250</name>
</gene>
<accession>A0A918W015</accession>
<protein>
    <recommendedName>
        <fullName evidence="5">Gas vesicle protein</fullName>
    </recommendedName>
</protein>
<evidence type="ECO:0000313" key="3">
    <source>
        <dbReference type="EMBL" id="GHA38818.1"/>
    </source>
</evidence>
<dbReference type="AlphaFoldDB" id="A0A918W015"/>
<comment type="caution">
    <text evidence="3">The sequence shown here is derived from an EMBL/GenBank/DDBJ whole genome shotgun (WGS) entry which is preliminary data.</text>
</comment>
<dbReference type="Pfam" id="PF12732">
    <property type="entry name" value="YtxH"/>
    <property type="match status" value="1"/>
</dbReference>